<keyword evidence="1 2" id="KW-0103">Bromodomain</keyword>
<name>A0ABP1PYD3_9HEXA</name>
<feature type="region of interest" description="Disordered" evidence="3">
    <location>
        <begin position="382"/>
        <end position="403"/>
    </location>
</feature>
<feature type="compositionally biased region" description="Basic and acidic residues" evidence="3">
    <location>
        <begin position="309"/>
        <end position="344"/>
    </location>
</feature>
<reference evidence="5 6" key="1">
    <citation type="submission" date="2024-08" db="EMBL/GenBank/DDBJ databases">
        <authorList>
            <person name="Cucini C."/>
            <person name="Frati F."/>
        </authorList>
    </citation>
    <scope>NUCLEOTIDE SEQUENCE [LARGE SCALE GENOMIC DNA]</scope>
</reference>
<organism evidence="5 6">
    <name type="scientific">Orchesella dallaii</name>
    <dbReference type="NCBI Taxonomy" id="48710"/>
    <lineage>
        <taxon>Eukaryota</taxon>
        <taxon>Metazoa</taxon>
        <taxon>Ecdysozoa</taxon>
        <taxon>Arthropoda</taxon>
        <taxon>Hexapoda</taxon>
        <taxon>Collembola</taxon>
        <taxon>Entomobryomorpha</taxon>
        <taxon>Entomobryoidea</taxon>
        <taxon>Orchesellidae</taxon>
        <taxon>Orchesellinae</taxon>
        <taxon>Orchesella</taxon>
    </lineage>
</organism>
<feature type="domain" description="Bromo" evidence="4">
    <location>
        <begin position="45"/>
        <end position="93"/>
    </location>
</feature>
<dbReference type="PROSITE" id="PS50014">
    <property type="entry name" value="BROMODOMAIN_2"/>
    <property type="match status" value="1"/>
</dbReference>
<dbReference type="SUPFAM" id="SSF47370">
    <property type="entry name" value="Bromodomain"/>
    <property type="match status" value="1"/>
</dbReference>
<proteinExistence type="predicted"/>
<feature type="compositionally biased region" description="Basic and acidic residues" evidence="3">
    <location>
        <begin position="243"/>
        <end position="253"/>
    </location>
</feature>
<feature type="region of interest" description="Disordered" evidence="3">
    <location>
        <begin position="417"/>
        <end position="436"/>
    </location>
</feature>
<feature type="compositionally biased region" description="Polar residues" evidence="3">
    <location>
        <begin position="275"/>
        <end position="296"/>
    </location>
</feature>
<evidence type="ECO:0000313" key="5">
    <source>
        <dbReference type="EMBL" id="CAL8078858.1"/>
    </source>
</evidence>
<gene>
    <name evidence="5" type="ORF">ODALV1_LOCUS4206</name>
</gene>
<accession>A0ABP1PYD3</accession>
<dbReference type="InterPro" id="IPR036427">
    <property type="entry name" value="Bromodomain-like_sf"/>
</dbReference>
<evidence type="ECO:0000256" key="1">
    <source>
        <dbReference type="ARBA" id="ARBA00023117"/>
    </source>
</evidence>
<feature type="region of interest" description="Disordered" evidence="3">
    <location>
        <begin position="218"/>
        <end position="344"/>
    </location>
</feature>
<evidence type="ECO:0000313" key="6">
    <source>
        <dbReference type="Proteomes" id="UP001642540"/>
    </source>
</evidence>
<evidence type="ECO:0000259" key="4">
    <source>
        <dbReference type="PROSITE" id="PS50014"/>
    </source>
</evidence>
<dbReference type="SMART" id="SM00297">
    <property type="entry name" value="BROMO"/>
    <property type="match status" value="1"/>
</dbReference>
<evidence type="ECO:0000256" key="2">
    <source>
        <dbReference type="PROSITE-ProRule" id="PRU00035"/>
    </source>
</evidence>
<evidence type="ECO:0000256" key="3">
    <source>
        <dbReference type="SAM" id="MobiDB-lite"/>
    </source>
</evidence>
<feature type="compositionally biased region" description="Polar residues" evidence="3">
    <location>
        <begin position="382"/>
        <end position="400"/>
    </location>
</feature>
<feature type="compositionally biased region" description="Polar residues" evidence="3">
    <location>
        <begin position="421"/>
        <end position="435"/>
    </location>
</feature>
<dbReference type="Pfam" id="PF00439">
    <property type="entry name" value="Bromodomain"/>
    <property type="match status" value="1"/>
</dbReference>
<dbReference type="InterPro" id="IPR001487">
    <property type="entry name" value="Bromodomain"/>
</dbReference>
<dbReference type="EMBL" id="CAXLJM020000013">
    <property type="protein sequence ID" value="CAL8078858.1"/>
    <property type="molecule type" value="Genomic_DNA"/>
</dbReference>
<comment type="caution">
    <text evidence="5">The sequence shown here is derived from an EMBL/GenBank/DDBJ whole genome shotgun (WGS) entry which is preliminary data.</text>
</comment>
<keyword evidence="6" id="KW-1185">Reference proteome</keyword>
<dbReference type="Gene3D" id="1.20.920.10">
    <property type="entry name" value="Bromodomain-like"/>
    <property type="match status" value="1"/>
</dbReference>
<protein>
    <recommendedName>
        <fullName evidence="4">Bromo domain-containing protein</fullName>
    </recommendedName>
</protein>
<sequence>MRDKTLNDEEDNMEFRRNSLNLLNQISKHECAVEIQKYLTDVESNLLKNPMDFQTIRRKIETGATKTFTTIQKDLSRLLCNAIIANAASDKIGELAVAVMAVYKKEEKKIRESARKRASPRKKIIVPVVCEYEFVHLAATEQLKHLFVDSKAPSKMGVNNEEGTISNIPVSQELTDLVHSALEGTKEDEKVKSPTSTPPAPALAKLLELPVITPGMPLPEISSVKPNDISPLKNATRPTTRGRSKDRTVKESPNDEIIVPIVQEVPSAKKEENDTTVTNAAPASLATSKIETNGGESETLIVAVADEATSDKIEKTPDEKNDNKSQDEKNEEGETKIVDDETTDINHCKSPTTNAHFNDVNAVLVQPSVDSQTQIRYNENVTPTSGEQAETPWQTFNPETPSVIPNVVLPEEKKVKECESSRTSPENTKVKSNQEVVPEAKPRLRVYSGRLPSPISHFEEFPDFGDKEEDPELAAIENNVNKNDSSSPITSTKKIVMRFTRVSKSNYRTFTGKLMPEYKCEFVDQENKNEQPKVSGGRRKRQRSVSETSVADVFPLENKSRVTRSSYQQVNKKSKHRFSPDIVSATKTKSGMNFKIHGLAGKAKSRLVKQLRTRVPRVSLLRM</sequence>
<dbReference type="Proteomes" id="UP001642540">
    <property type="component" value="Unassembled WGS sequence"/>
</dbReference>